<evidence type="ECO:0000313" key="2">
    <source>
        <dbReference type="EMBL" id="BAU46838.1"/>
    </source>
</evidence>
<keyword evidence="3" id="KW-1185">Reference proteome</keyword>
<feature type="transmembrane region" description="Helical" evidence="1">
    <location>
        <begin position="321"/>
        <end position="345"/>
    </location>
</feature>
<evidence type="ECO:0000256" key="1">
    <source>
        <dbReference type="SAM" id="Phobius"/>
    </source>
</evidence>
<feature type="transmembrane region" description="Helical" evidence="1">
    <location>
        <begin position="151"/>
        <end position="172"/>
    </location>
</feature>
<feature type="transmembrane region" description="Helical" evidence="1">
    <location>
        <begin position="20"/>
        <end position="38"/>
    </location>
</feature>
<reference evidence="2 3" key="1">
    <citation type="submission" date="2015-08" db="EMBL/GenBank/DDBJ databases">
        <title>Complete genome sequence of Sulfurifustis variabilis.</title>
        <authorList>
            <person name="Miura A."/>
            <person name="Kojima H."/>
            <person name="Fukui M."/>
        </authorList>
    </citation>
    <scope>NUCLEOTIDE SEQUENCE [LARGE SCALE GENOMIC DNA]</scope>
    <source>
        <strain evidence="3">skN76</strain>
    </source>
</reference>
<dbReference type="Proteomes" id="UP000218899">
    <property type="component" value="Chromosome"/>
</dbReference>
<organism evidence="2 3">
    <name type="scientific">Sulfurifustis variabilis</name>
    <dbReference type="NCBI Taxonomy" id="1675686"/>
    <lineage>
        <taxon>Bacteria</taxon>
        <taxon>Pseudomonadati</taxon>
        <taxon>Pseudomonadota</taxon>
        <taxon>Gammaproteobacteria</taxon>
        <taxon>Acidiferrobacterales</taxon>
        <taxon>Acidiferrobacteraceae</taxon>
        <taxon>Sulfurifustis</taxon>
    </lineage>
</organism>
<feature type="transmembrane region" description="Helical" evidence="1">
    <location>
        <begin position="91"/>
        <end position="112"/>
    </location>
</feature>
<keyword evidence="1" id="KW-0472">Membrane</keyword>
<proteinExistence type="predicted"/>
<evidence type="ECO:0000313" key="3">
    <source>
        <dbReference type="Proteomes" id="UP000218899"/>
    </source>
</evidence>
<gene>
    <name evidence="2" type="ORF">SVA_0256</name>
</gene>
<dbReference type="EMBL" id="AP014936">
    <property type="protein sequence ID" value="BAU46838.1"/>
    <property type="molecule type" value="Genomic_DNA"/>
</dbReference>
<name>A0A1B4V078_9GAMM</name>
<accession>A0A1B4V078</accession>
<keyword evidence="1" id="KW-1133">Transmembrane helix</keyword>
<keyword evidence="1" id="KW-0812">Transmembrane</keyword>
<feature type="transmembrane region" description="Helical" evidence="1">
    <location>
        <begin position="406"/>
        <end position="427"/>
    </location>
</feature>
<feature type="transmembrane region" description="Helical" evidence="1">
    <location>
        <begin position="379"/>
        <end position="400"/>
    </location>
</feature>
<dbReference type="RefSeq" id="WP_096457657.1">
    <property type="nucleotide sequence ID" value="NZ_AP014936.1"/>
</dbReference>
<dbReference type="KEGG" id="sva:SVA_0256"/>
<sequence length="433" mass="45388">MSFGGLALERAPPLSVPGRFFVSAPVYGLAAALSVLYLGPSALESRWLPATAGVVHLVTLGVLTMSMCGAWMQLLPVLVGAPVARPRGVSLAVHALLALGAAALPAGLVLGWRFALQLGGIALAAALIVFLGAAAHALARAGARHATATGMRLALAALAATLVLALLVLFPRAFPGAGVFAPPVALHVVWATVGWVGLLVISVALQVVPMFQMTPEYPRVLARYLVPALFVLLVLYSVGHALPGTGLREASSALLALGLAVFAAVTLRLQGRRRRRVPDVGVGYWRLGMLSLLACAALWHAGLLLPRLAADARFPVLIGVLYLAGFSVAVVIGMLYRIVPFLVWLHLHQLRIRLGPGRGVDVANLPNVKQVIPEARMRLQWRVFAAGYALLLAGTLVPGAPVRAGAAMLAAAFVLLARDLIAALRLYRRLASA</sequence>
<feature type="transmembrane region" description="Helical" evidence="1">
    <location>
        <begin position="58"/>
        <end position="79"/>
    </location>
</feature>
<feature type="transmembrane region" description="Helical" evidence="1">
    <location>
        <begin position="118"/>
        <end position="139"/>
    </location>
</feature>
<feature type="transmembrane region" description="Helical" evidence="1">
    <location>
        <begin position="250"/>
        <end position="269"/>
    </location>
</feature>
<dbReference type="AlphaFoldDB" id="A0A1B4V078"/>
<protein>
    <submittedName>
        <fullName evidence="2">Uncharacterized protein</fullName>
    </submittedName>
</protein>
<feature type="transmembrane region" description="Helical" evidence="1">
    <location>
        <begin position="220"/>
        <end position="238"/>
    </location>
</feature>
<dbReference type="OrthoDB" id="5295665at2"/>
<feature type="transmembrane region" description="Helical" evidence="1">
    <location>
        <begin position="184"/>
        <end position="208"/>
    </location>
</feature>
<feature type="transmembrane region" description="Helical" evidence="1">
    <location>
        <begin position="281"/>
        <end position="301"/>
    </location>
</feature>